<dbReference type="EMBL" id="DSVQ01000015">
    <property type="protein sequence ID" value="HGT39826.1"/>
    <property type="molecule type" value="Genomic_DNA"/>
</dbReference>
<keyword evidence="6 9" id="KW-0648">Protein biosynthesis</keyword>
<feature type="binding site" evidence="10">
    <location>
        <position position="270"/>
    </location>
    <ligand>
        <name>L-histidine</name>
        <dbReference type="ChEBI" id="CHEBI:57595"/>
    </ligand>
</feature>
<evidence type="ECO:0000256" key="8">
    <source>
        <dbReference type="ARBA" id="ARBA00047639"/>
    </source>
</evidence>
<evidence type="ECO:0000256" key="5">
    <source>
        <dbReference type="ARBA" id="ARBA00022840"/>
    </source>
</evidence>
<evidence type="ECO:0000313" key="12">
    <source>
        <dbReference type="EMBL" id="HGT39826.1"/>
    </source>
</evidence>
<accession>A0A7C4QRS8</accession>
<comment type="caution">
    <text evidence="12">The sequence shown here is derived from an EMBL/GenBank/DDBJ whole genome shotgun (WGS) entry which is preliminary data.</text>
</comment>
<dbReference type="InterPro" id="IPR045864">
    <property type="entry name" value="aa-tRNA-synth_II/BPL/LPL"/>
</dbReference>
<dbReference type="InterPro" id="IPR015807">
    <property type="entry name" value="His-tRNA-ligase"/>
</dbReference>
<dbReference type="NCBIfam" id="TIGR00442">
    <property type="entry name" value="hisS"/>
    <property type="match status" value="1"/>
</dbReference>
<dbReference type="PANTHER" id="PTHR11476">
    <property type="entry name" value="HISTIDYL-TRNA SYNTHETASE"/>
    <property type="match status" value="1"/>
</dbReference>
<dbReference type="InterPro" id="IPR041715">
    <property type="entry name" value="HisRS-like_core"/>
</dbReference>
<evidence type="ECO:0000256" key="9">
    <source>
        <dbReference type="HAMAP-Rule" id="MF_00127"/>
    </source>
</evidence>
<evidence type="ECO:0000256" key="1">
    <source>
        <dbReference type="ARBA" id="ARBA00008226"/>
    </source>
</evidence>
<dbReference type="Gene3D" id="3.30.930.10">
    <property type="entry name" value="Bira Bifunctional Protein, Domain 2"/>
    <property type="match status" value="1"/>
</dbReference>
<feature type="binding site" evidence="10">
    <location>
        <begin position="79"/>
        <end position="81"/>
    </location>
    <ligand>
        <name>L-histidine</name>
        <dbReference type="ChEBI" id="CHEBI:57595"/>
    </ligand>
</feature>
<evidence type="ECO:0000256" key="10">
    <source>
        <dbReference type="PIRSR" id="PIRSR001549-1"/>
    </source>
</evidence>
<dbReference type="SUPFAM" id="SSF52954">
    <property type="entry name" value="Class II aaRS ABD-related"/>
    <property type="match status" value="1"/>
</dbReference>
<dbReference type="Gene3D" id="3.40.50.800">
    <property type="entry name" value="Anticodon-binding domain"/>
    <property type="match status" value="1"/>
</dbReference>
<dbReference type="HAMAP" id="MF_00127">
    <property type="entry name" value="His_tRNA_synth"/>
    <property type="match status" value="1"/>
</dbReference>
<keyword evidence="9" id="KW-0963">Cytoplasm</keyword>
<dbReference type="PIRSF" id="PIRSF001549">
    <property type="entry name" value="His-tRNA_synth"/>
    <property type="match status" value="1"/>
</dbReference>
<sequence length="435" mass="47809">MIEPRVLKGFRDYLPATALVREQLMETARRVFRSYGFSPIDTPALEYAEILLGKGGEESDKQLFRFRDQGERDVALRFDLTVPLARFAAQHAQQLGLPFKRYHLGTVWRGENTQKGRYREFVQCDFDTIGTLSSAADVETLLVIHDLLTALGFERFTIRVNNRQVLNGLLQHLGLADRSAGVLRALDKLAKIGEDGVVRELVERVEVAESAARDILSIARPTASLDDLEHALAGNDWGLQGVARLRELFATALEAGIPPHRMALDVSIARGLDYYTGTIYETFLNDLPGIGSICSGGRYDNLAGLFTRQHLPGIGASLGLDRLLAAMEELGLLAETSAAAPILVAYFDPARLGDYQRTARELRAAGFAVEVYPEAVSLGKQLKYADRKGHRVALIAGSQEFARSIWQVKDLHTGVATDVAAADLVAAVERILRAP</sequence>
<dbReference type="SUPFAM" id="SSF55681">
    <property type="entry name" value="Class II aaRS and biotin synthetases"/>
    <property type="match status" value="1"/>
</dbReference>
<feature type="domain" description="Aminoacyl-transfer RNA synthetases class-II family profile" evidence="11">
    <location>
        <begin position="1"/>
        <end position="341"/>
    </location>
</feature>
<dbReference type="InterPro" id="IPR036621">
    <property type="entry name" value="Anticodon-bd_dom_sf"/>
</dbReference>
<feature type="binding site" evidence="10">
    <location>
        <position position="109"/>
    </location>
    <ligand>
        <name>L-histidine</name>
        <dbReference type="ChEBI" id="CHEBI:57595"/>
    </ligand>
</feature>
<dbReference type="PROSITE" id="PS50862">
    <property type="entry name" value="AA_TRNA_LIGASE_II"/>
    <property type="match status" value="1"/>
</dbReference>
<organism evidence="12">
    <name type="scientific">Schlesneria paludicola</name>
    <dbReference type="NCBI Taxonomy" id="360056"/>
    <lineage>
        <taxon>Bacteria</taxon>
        <taxon>Pseudomonadati</taxon>
        <taxon>Planctomycetota</taxon>
        <taxon>Planctomycetia</taxon>
        <taxon>Planctomycetales</taxon>
        <taxon>Planctomycetaceae</taxon>
        <taxon>Schlesneria</taxon>
    </lineage>
</organism>
<dbReference type="GO" id="GO:0005737">
    <property type="term" value="C:cytoplasm"/>
    <property type="evidence" value="ECO:0007669"/>
    <property type="project" value="UniProtKB-SubCell"/>
</dbReference>
<evidence type="ECO:0000256" key="6">
    <source>
        <dbReference type="ARBA" id="ARBA00022917"/>
    </source>
</evidence>
<comment type="catalytic activity">
    <reaction evidence="8 9">
        <text>tRNA(His) + L-histidine + ATP = L-histidyl-tRNA(His) + AMP + diphosphate + H(+)</text>
        <dbReference type="Rhea" id="RHEA:17313"/>
        <dbReference type="Rhea" id="RHEA-COMP:9665"/>
        <dbReference type="Rhea" id="RHEA-COMP:9689"/>
        <dbReference type="ChEBI" id="CHEBI:15378"/>
        <dbReference type="ChEBI" id="CHEBI:30616"/>
        <dbReference type="ChEBI" id="CHEBI:33019"/>
        <dbReference type="ChEBI" id="CHEBI:57595"/>
        <dbReference type="ChEBI" id="CHEBI:78442"/>
        <dbReference type="ChEBI" id="CHEBI:78527"/>
        <dbReference type="ChEBI" id="CHEBI:456215"/>
        <dbReference type="EC" id="6.1.1.21"/>
    </reaction>
</comment>
<keyword evidence="3 9" id="KW-0436">Ligase</keyword>
<dbReference type="GO" id="GO:0006427">
    <property type="term" value="P:histidyl-tRNA aminoacylation"/>
    <property type="evidence" value="ECO:0007669"/>
    <property type="project" value="UniProtKB-UniRule"/>
</dbReference>
<evidence type="ECO:0000256" key="4">
    <source>
        <dbReference type="ARBA" id="ARBA00022741"/>
    </source>
</evidence>
<comment type="subunit">
    <text evidence="2 9">Homodimer.</text>
</comment>
<protein>
    <recommendedName>
        <fullName evidence="9">Histidine--tRNA ligase</fullName>
        <ecNumber evidence="9">6.1.1.21</ecNumber>
    </recommendedName>
    <alternativeName>
        <fullName evidence="9">Histidyl-tRNA synthetase</fullName>
        <shortName evidence="9">HisRS</shortName>
    </alternativeName>
</protein>
<dbReference type="InterPro" id="IPR006195">
    <property type="entry name" value="aa-tRNA-synth_II"/>
</dbReference>
<evidence type="ECO:0000256" key="3">
    <source>
        <dbReference type="ARBA" id="ARBA00022598"/>
    </source>
</evidence>
<dbReference type="GO" id="GO:0004821">
    <property type="term" value="F:histidine-tRNA ligase activity"/>
    <property type="evidence" value="ECO:0007669"/>
    <property type="project" value="UniProtKB-UniRule"/>
</dbReference>
<evidence type="ECO:0000256" key="7">
    <source>
        <dbReference type="ARBA" id="ARBA00023146"/>
    </source>
</evidence>
<gene>
    <name evidence="9 12" type="primary">hisS</name>
    <name evidence="12" type="ORF">ENS64_11285</name>
</gene>
<feature type="binding site" evidence="10">
    <location>
        <position position="127"/>
    </location>
    <ligand>
        <name>L-histidine</name>
        <dbReference type="ChEBI" id="CHEBI:57595"/>
    </ligand>
</feature>
<name>A0A7C4QRS8_9PLAN</name>
<evidence type="ECO:0000256" key="2">
    <source>
        <dbReference type="ARBA" id="ARBA00011738"/>
    </source>
</evidence>
<comment type="similarity">
    <text evidence="1 9">Belongs to the class-II aminoacyl-tRNA synthetase family.</text>
</comment>
<feature type="binding site" evidence="10">
    <location>
        <begin position="274"/>
        <end position="275"/>
    </location>
    <ligand>
        <name>L-histidine</name>
        <dbReference type="ChEBI" id="CHEBI:57595"/>
    </ligand>
</feature>
<feature type="binding site" evidence="10">
    <location>
        <position position="123"/>
    </location>
    <ligand>
        <name>L-histidine</name>
        <dbReference type="ChEBI" id="CHEBI:57595"/>
    </ligand>
</feature>
<dbReference type="EC" id="6.1.1.21" evidence="9"/>
<dbReference type="Pfam" id="PF03129">
    <property type="entry name" value="HGTP_anticodon"/>
    <property type="match status" value="1"/>
</dbReference>
<evidence type="ECO:0000259" key="11">
    <source>
        <dbReference type="PROSITE" id="PS50862"/>
    </source>
</evidence>
<dbReference type="GO" id="GO:0005524">
    <property type="term" value="F:ATP binding"/>
    <property type="evidence" value="ECO:0007669"/>
    <property type="project" value="UniProtKB-UniRule"/>
</dbReference>
<keyword evidence="5 9" id="KW-0067">ATP-binding</keyword>
<dbReference type="InterPro" id="IPR004154">
    <property type="entry name" value="Anticodon-bd"/>
</dbReference>
<keyword evidence="7 9" id="KW-0030">Aminoacyl-tRNA synthetase</keyword>
<dbReference type="InterPro" id="IPR004516">
    <property type="entry name" value="HisRS/HisZ"/>
</dbReference>
<dbReference type="CDD" id="cd00773">
    <property type="entry name" value="HisRS-like_core"/>
    <property type="match status" value="1"/>
</dbReference>
<dbReference type="Pfam" id="PF13393">
    <property type="entry name" value="tRNA-synt_His"/>
    <property type="match status" value="1"/>
</dbReference>
<dbReference type="PANTHER" id="PTHR11476:SF7">
    <property type="entry name" value="HISTIDINE--TRNA LIGASE"/>
    <property type="match status" value="1"/>
</dbReference>
<proteinExistence type="inferred from homology"/>
<reference evidence="12" key="1">
    <citation type="journal article" date="2020" name="mSystems">
        <title>Genome- and Community-Level Interaction Insights into Carbon Utilization and Element Cycling Functions of Hydrothermarchaeota in Hydrothermal Sediment.</title>
        <authorList>
            <person name="Zhou Z."/>
            <person name="Liu Y."/>
            <person name="Xu W."/>
            <person name="Pan J."/>
            <person name="Luo Z.H."/>
            <person name="Li M."/>
        </authorList>
    </citation>
    <scope>NUCLEOTIDE SEQUENCE [LARGE SCALE GENOMIC DNA]</scope>
    <source>
        <strain evidence="12">SpSt-508</strain>
    </source>
</reference>
<comment type="subcellular location">
    <subcellularLocation>
        <location evidence="9">Cytoplasm</location>
    </subcellularLocation>
</comment>
<keyword evidence="4 9" id="KW-0547">Nucleotide-binding</keyword>
<dbReference type="AlphaFoldDB" id="A0A7C4QRS8"/>